<keyword evidence="4" id="KW-0012">Acyltransferase</keyword>
<comment type="pathway">
    <text evidence="1">Secondary metabolite biosynthesis.</text>
</comment>
<dbReference type="EMBL" id="KZ825509">
    <property type="protein sequence ID" value="PYI30913.1"/>
    <property type="molecule type" value="Genomic_DNA"/>
</dbReference>
<keyword evidence="6" id="KW-1185">Reference proteome</keyword>
<protein>
    <submittedName>
        <fullName evidence="5">LysR family regulatory protein</fullName>
    </submittedName>
</protein>
<dbReference type="InterPro" id="IPR023213">
    <property type="entry name" value="CAT-like_dom_sf"/>
</dbReference>
<evidence type="ECO:0000256" key="4">
    <source>
        <dbReference type="ARBA" id="ARBA00023315"/>
    </source>
</evidence>
<evidence type="ECO:0000256" key="1">
    <source>
        <dbReference type="ARBA" id="ARBA00005179"/>
    </source>
</evidence>
<organism evidence="5 6">
    <name type="scientific">Aspergillus indologenus CBS 114.80</name>
    <dbReference type="NCBI Taxonomy" id="1450541"/>
    <lineage>
        <taxon>Eukaryota</taxon>
        <taxon>Fungi</taxon>
        <taxon>Dikarya</taxon>
        <taxon>Ascomycota</taxon>
        <taxon>Pezizomycotina</taxon>
        <taxon>Eurotiomycetes</taxon>
        <taxon>Eurotiomycetidae</taxon>
        <taxon>Eurotiales</taxon>
        <taxon>Aspergillaceae</taxon>
        <taxon>Aspergillus</taxon>
        <taxon>Aspergillus subgen. Circumdati</taxon>
    </lineage>
</organism>
<name>A0A2V5IA45_9EURO</name>
<keyword evidence="3" id="KW-0808">Transferase</keyword>
<proteinExistence type="inferred from homology"/>
<evidence type="ECO:0000256" key="3">
    <source>
        <dbReference type="ARBA" id="ARBA00022679"/>
    </source>
</evidence>
<dbReference type="PANTHER" id="PTHR31896">
    <property type="entry name" value="FAMILY REGULATORY PROTEIN, PUTATIVE (AFU_ORTHOLOGUE AFUA_3G14730)-RELATED"/>
    <property type="match status" value="1"/>
</dbReference>
<accession>A0A2V5IA45</accession>
<dbReference type="AlphaFoldDB" id="A0A2V5IA45"/>
<sequence>MIVISYMVARLMQTFSNVTNYNPGPWVERISMTLENDNDDIPHIRALVHDCTFGFDDVLDVTKLRKALHVLLQIGNWGQLGARLRLNSKGKLEYHIPTQYDDSRPAFIFTTTKHDTSINDHPLGSRLPRTSSSSKAPFLAPCAAEFGPLVCGDDSPQILRDWISSDLPQLRIHVVLFGDSTLLTITYPHTLMDAVGRSTFLRAWTAVLCGRPGDVPPFRDLSEDPLASLGGEAPGPSYIHADRVLQGIGLVGFGIRHLFDLWFHRQEDHLLLLPGRFVERLRLQALQELSHSNDSYLSESDVLLSWWVRSVTRALDLSPDQMIMSMNMFEVRDLFADWFPTGSAYIGNAIFPSYTLLSVPDVTKGNIDTLAQENRRALSRHRTKEQVHALASLQSRSLLKTTPLVGDSNLVFMACTNHHKARFFELDFSPAVVRPGVPLSGRANPLGRPSYVGNIEHSDGYPTRNLLRVMGKDAAGNWWLSCTLREGAWEKIVRDLDFALMEMDHPSET</sequence>
<evidence type="ECO:0000313" key="6">
    <source>
        <dbReference type="Proteomes" id="UP000248817"/>
    </source>
</evidence>
<reference evidence="5 6" key="1">
    <citation type="submission" date="2018-02" db="EMBL/GenBank/DDBJ databases">
        <title>The genomes of Aspergillus section Nigri reveals drivers in fungal speciation.</title>
        <authorList>
            <consortium name="DOE Joint Genome Institute"/>
            <person name="Vesth T.C."/>
            <person name="Nybo J."/>
            <person name="Theobald S."/>
            <person name="Brandl J."/>
            <person name="Frisvad J.C."/>
            <person name="Nielsen K.F."/>
            <person name="Lyhne E.K."/>
            <person name="Kogle M.E."/>
            <person name="Kuo A."/>
            <person name="Riley R."/>
            <person name="Clum A."/>
            <person name="Nolan M."/>
            <person name="Lipzen A."/>
            <person name="Salamov A."/>
            <person name="Henrissat B."/>
            <person name="Wiebenga A."/>
            <person name="De vries R.P."/>
            <person name="Grigoriev I.V."/>
            <person name="Mortensen U.H."/>
            <person name="Andersen M.R."/>
            <person name="Baker S.E."/>
        </authorList>
    </citation>
    <scope>NUCLEOTIDE SEQUENCE [LARGE SCALE GENOMIC DNA]</scope>
    <source>
        <strain evidence="5 6">CBS 114.80</strain>
    </source>
</reference>
<dbReference type="Gene3D" id="3.30.559.10">
    <property type="entry name" value="Chloramphenicol acetyltransferase-like domain"/>
    <property type="match status" value="2"/>
</dbReference>
<dbReference type="GO" id="GO:0016746">
    <property type="term" value="F:acyltransferase activity"/>
    <property type="evidence" value="ECO:0007669"/>
    <property type="project" value="UniProtKB-KW"/>
</dbReference>
<dbReference type="InterPro" id="IPR051283">
    <property type="entry name" value="Sec_Metabolite_Acyltrans"/>
</dbReference>
<evidence type="ECO:0000256" key="2">
    <source>
        <dbReference type="ARBA" id="ARBA00009861"/>
    </source>
</evidence>
<comment type="similarity">
    <text evidence="2">Belongs to the plant acyltransferase family.</text>
</comment>
<gene>
    <name evidence="5" type="ORF">BP00DRAFT_487003</name>
</gene>
<evidence type="ECO:0000313" key="5">
    <source>
        <dbReference type="EMBL" id="PYI30913.1"/>
    </source>
</evidence>
<dbReference type="Proteomes" id="UP000248817">
    <property type="component" value="Unassembled WGS sequence"/>
</dbReference>
<dbReference type="PANTHER" id="PTHR31896:SF69">
    <property type="entry name" value="FAMILY REGULATORY PROTEIN, PUTATIVE (AFU_ORTHOLOGUE AFUA_3G14730)-RELATED"/>
    <property type="match status" value="1"/>
</dbReference>